<evidence type="ECO:0000313" key="4">
    <source>
        <dbReference type="Proteomes" id="UP000053477"/>
    </source>
</evidence>
<evidence type="ECO:0000313" key="3">
    <source>
        <dbReference type="EMBL" id="KLO15495.1"/>
    </source>
</evidence>
<dbReference type="AlphaFoldDB" id="A0A0H2RU30"/>
<keyword evidence="2" id="KW-0812">Transmembrane</keyword>
<accession>A0A0H2RU30</accession>
<protein>
    <submittedName>
        <fullName evidence="3">Uncharacterized protein</fullName>
    </submittedName>
</protein>
<dbReference type="InParanoid" id="A0A0H2RU30"/>
<gene>
    <name evidence="3" type="ORF">SCHPADRAFT_263920</name>
</gene>
<name>A0A0H2RU30_9AGAM</name>
<dbReference type="Proteomes" id="UP000053477">
    <property type="component" value="Unassembled WGS sequence"/>
</dbReference>
<sequence length="137" mass="15168">MGAGAREEERRGSVREPTVSDDVARTTTPSDVLTTESNALGYDGSAMALRLPQGRALDRLFSSTQRYDGWRQKRLQVTASRAVNGLTGSANTLRSRRPLKSYESFLVACVFLCCWCWVDVLDDVDVGAMAMGTSWRR</sequence>
<organism evidence="3 4">
    <name type="scientific">Schizopora paradoxa</name>
    <dbReference type="NCBI Taxonomy" id="27342"/>
    <lineage>
        <taxon>Eukaryota</taxon>
        <taxon>Fungi</taxon>
        <taxon>Dikarya</taxon>
        <taxon>Basidiomycota</taxon>
        <taxon>Agaricomycotina</taxon>
        <taxon>Agaricomycetes</taxon>
        <taxon>Hymenochaetales</taxon>
        <taxon>Schizoporaceae</taxon>
        <taxon>Schizopora</taxon>
    </lineage>
</organism>
<keyword evidence="2" id="KW-1133">Transmembrane helix</keyword>
<reference evidence="3 4" key="1">
    <citation type="submission" date="2015-04" db="EMBL/GenBank/DDBJ databases">
        <title>Complete genome sequence of Schizopora paradoxa KUC8140, a cosmopolitan wood degrader in East Asia.</title>
        <authorList>
            <consortium name="DOE Joint Genome Institute"/>
            <person name="Min B."/>
            <person name="Park H."/>
            <person name="Jang Y."/>
            <person name="Kim J.-J."/>
            <person name="Kim K.H."/>
            <person name="Pangilinan J."/>
            <person name="Lipzen A."/>
            <person name="Riley R."/>
            <person name="Grigoriev I.V."/>
            <person name="Spatafora J.W."/>
            <person name="Choi I.-G."/>
        </authorList>
    </citation>
    <scope>NUCLEOTIDE SEQUENCE [LARGE SCALE GENOMIC DNA]</scope>
    <source>
        <strain evidence="3 4">KUC8140</strain>
    </source>
</reference>
<evidence type="ECO:0000256" key="2">
    <source>
        <dbReference type="SAM" id="Phobius"/>
    </source>
</evidence>
<feature type="transmembrane region" description="Helical" evidence="2">
    <location>
        <begin position="104"/>
        <end position="121"/>
    </location>
</feature>
<keyword evidence="2" id="KW-0472">Membrane</keyword>
<proteinExistence type="predicted"/>
<keyword evidence="4" id="KW-1185">Reference proteome</keyword>
<evidence type="ECO:0000256" key="1">
    <source>
        <dbReference type="SAM" id="MobiDB-lite"/>
    </source>
</evidence>
<feature type="compositionally biased region" description="Polar residues" evidence="1">
    <location>
        <begin position="25"/>
        <end position="37"/>
    </location>
</feature>
<feature type="compositionally biased region" description="Basic and acidic residues" evidence="1">
    <location>
        <begin position="1"/>
        <end position="14"/>
    </location>
</feature>
<dbReference type="EMBL" id="KQ085929">
    <property type="protein sequence ID" value="KLO15495.1"/>
    <property type="molecule type" value="Genomic_DNA"/>
</dbReference>
<feature type="region of interest" description="Disordered" evidence="1">
    <location>
        <begin position="1"/>
        <end position="37"/>
    </location>
</feature>